<evidence type="ECO:0000313" key="2">
    <source>
        <dbReference type="Proteomes" id="UP000038750"/>
    </source>
</evidence>
<sequence length="285" mass="31375">MSAIDITTMRGEMPRAVPHLLPELAATVAKNCHFRHGVITPIMADVDGVKTFSLKPTTIFRYRDDYWFAWPDIVDAIRSPVAQDKYEQVYFTDGKYPKVTSNEIATQGNGNFPAVSFRLGIPAPSNAIEVTAITPPADHGDDDPTDDDTRFYVETYVTGYRTFTAIDIGVNKISDMLGGNGLKRLIFKFLVNISDLQDSQFHGVLSQHRDALIALNNALAAGVGAELAVAQVGLLAESLIQYIASLNSLGYGISTGDLLQRNLFFSKWISPVIRFVISLICPIFR</sequence>
<organism evidence="1 2">
    <name type="scientific">Yersinia intermedia</name>
    <dbReference type="NCBI Taxonomy" id="631"/>
    <lineage>
        <taxon>Bacteria</taxon>
        <taxon>Pseudomonadati</taxon>
        <taxon>Pseudomonadota</taxon>
        <taxon>Gammaproteobacteria</taxon>
        <taxon>Enterobacterales</taxon>
        <taxon>Yersiniaceae</taxon>
        <taxon>Yersinia</taxon>
    </lineage>
</organism>
<dbReference type="EMBL" id="CPZJ01000016">
    <property type="protein sequence ID" value="CNG29853.1"/>
    <property type="molecule type" value="Genomic_DNA"/>
</dbReference>
<proteinExistence type="predicted"/>
<gene>
    <name evidence="1" type="ORF">ERS008530_03430</name>
</gene>
<dbReference type="STRING" id="631.CH53_4300"/>
<evidence type="ECO:0000313" key="1">
    <source>
        <dbReference type="EMBL" id="CNG29853.1"/>
    </source>
</evidence>
<dbReference type="AlphaFoldDB" id="A0A0T9MNW1"/>
<reference evidence="1 2" key="1">
    <citation type="submission" date="2015-03" db="EMBL/GenBank/DDBJ databases">
        <authorList>
            <person name="Murphy D."/>
        </authorList>
    </citation>
    <scope>NUCLEOTIDE SEQUENCE [LARGE SCALE GENOMIC DNA]</scope>
    <source>
        <strain evidence="1 2">BR165/97</strain>
    </source>
</reference>
<name>A0A0T9MNW1_YERIN</name>
<accession>A0A0T9MNW1</accession>
<dbReference type="Proteomes" id="UP000038750">
    <property type="component" value="Unassembled WGS sequence"/>
</dbReference>
<protein>
    <submittedName>
        <fullName evidence="1">Uncharacterized protein</fullName>
    </submittedName>
</protein>